<name>A0A918KE25_9GAMM</name>
<sequence length="80" mass="9432">MSLNVLLNCFGEIVEGNYYRGYCHISEDTEEDGFFVMVYRSDDPASEVLLSEWFPSIQAVNHFVRDQGWVIYWQDQETEL</sequence>
<keyword evidence="2" id="KW-1185">Reference proteome</keyword>
<organism evidence="1 2">
    <name type="scientific">Saccharospirillum salsuginis</name>
    <dbReference type="NCBI Taxonomy" id="418750"/>
    <lineage>
        <taxon>Bacteria</taxon>
        <taxon>Pseudomonadati</taxon>
        <taxon>Pseudomonadota</taxon>
        <taxon>Gammaproteobacteria</taxon>
        <taxon>Oceanospirillales</taxon>
        <taxon>Saccharospirillaceae</taxon>
        <taxon>Saccharospirillum</taxon>
    </lineage>
</organism>
<dbReference type="Proteomes" id="UP000626148">
    <property type="component" value="Unassembled WGS sequence"/>
</dbReference>
<reference evidence="1" key="2">
    <citation type="submission" date="2020-09" db="EMBL/GenBank/DDBJ databases">
        <authorList>
            <person name="Sun Q."/>
            <person name="Kim S."/>
        </authorList>
    </citation>
    <scope>NUCLEOTIDE SEQUENCE</scope>
    <source>
        <strain evidence="1">KCTC 22169</strain>
    </source>
</reference>
<reference evidence="1" key="1">
    <citation type="journal article" date="2014" name="Int. J. Syst. Evol. Microbiol.">
        <title>Complete genome sequence of Corynebacterium casei LMG S-19264T (=DSM 44701T), isolated from a smear-ripened cheese.</title>
        <authorList>
            <consortium name="US DOE Joint Genome Institute (JGI-PGF)"/>
            <person name="Walter F."/>
            <person name="Albersmeier A."/>
            <person name="Kalinowski J."/>
            <person name="Ruckert C."/>
        </authorList>
    </citation>
    <scope>NUCLEOTIDE SEQUENCE</scope>
    <source>
        <strain evidence="1">KCTC 22169</strain>
    </source>
</reference>
<protein>
    <submittedName>
        <fullName evidence="1">Uncharacterized protein</fullName>
    </submittedName>
</protein>
<evidence type="ECO:0000313" key="2">
    <source>
        <dbReference type="Proteomes" id="UP000626148"/>
    </source>
</evidence>
<dbReference type="EMBL" id="BMXR01000006">
    <property type="protein sequence ID" value="GGX58611.1"/>
    <property type="molecule type" value="Genomic_DNA"/>
</dbReference>
<dbReference type="AlphaFoldDB" id="A0A918KE25"/>
<comment type="caution">
    <text evidence="1">The sequence shown here is derived from an EMBL/GenBank/DDBJ whole genome shotgun (WGS) entry which is preliminary data.</text>
</comment>
<gene>
    <name evidence="1" type="ORF">GCM10007392_28160</name>
</gene>
<evidence type="ECO:0000313" key="1">
    <source>
        <dbReference type="EMBL" id="GGX58611.1"/>
    </source>
</evidence>
<accession>A0A918KE25</accession>
<dbReference type="RefSeq" id="WP_189609703.1">
    <property type="nucleotide sequence ID" value="NZ_BMXR01000006.1"/>
</dbReference>
<proteinExistence type="predicted"/>